<evidence type="ECO:0000256" key="1">
    <source>
        <dbReference type="ARBA" id="ARBA00002324"/>
    </source>
</evidence>
<dbReference type="HAMAP" id="MF_00244">
    <property type="entry name" value="NaMN_adenylyltr"/>
    <property type="match status" value="1"/>
</dbReference>
<name>A0A517MZM1_9BACT</name>
<proteinExistence type="inferred from homology"/>
<dbReference type="InterPro" id="IPR014729">
    <property type="entry name" value="Rossmann-like_a/b/a_fold"/>
</dbReference>
<keyword evidence="8 11" id="KW-0067">ATP-binding</keyword>
<evidence type="ECO:0000256" key="8">
    <source>
        <dbReference type="ARBA" id="ARBA00022840"/>
    </source>
</evidence>
<evidence type="ECO:0000256" key="6">
    <source>
        <dbReference type="ARBA" id="ARBA00022695"/>
    </source>
</evidence>
<comment type="pathway">
    <text evidence="2 11">Cofactor biosynthesis; NAD(+) biosynthesis; deamido-NAD(+) from nicotinate D-ribonucleotide: step 1/1.</text>
</comment>
<protein>
    <recommendedName>
        <fullName evidence="11">Probable nicotinate-nucleotide adenylyltransferase</fullName>
        <ecNumber evidence="11">2.7.7.18</ecNumber>
    </recommendedName>
    <alternativeName>
        <fullName evidence="11">Deamido-NAD(+) diphosphorylase</fullName>
    </alternativeName>
    <alternativeName>
        <fullName evidence="11">Deamido-NAD(+) pyrophosphorylase</fullName>
    </alternativeName>
    <alternativeName>
        <fullName evidence="11">Nicotinate mononucleotide adenylyltransferase</fullName>
        <shortName evidence="11">NaMN adenylyltransferase</shortName>
    </alternativeName>
</protein>
<dbReference type="Proteomes" id="UP000319852">
    <property type="component" value="Chromosome"/>
</dbReference>
<dbReference type="CDD" id="cd02165">
    <property type="entry name" value="NMNAT"/>
    <property type="match status" value="1"/>
</dbReference>
<evidence type="ECO:0000256" key="7">
    <source>
        <dbReference type="ARBA" id="ARBA00022741"/>
    </source>
</evidence>
<dbReference type="AlphaFoldDB" id="A0A517MZM1"/>
<dbReference type="Gene3D" id="3.40.50.620">
    <property type="entry name" value="HUPs"/>
    <property type="match status" value="1"/>
</dbReference>
<comment type="catalytic activity">
    <reaction evidence="10 11">
        <text>nicotinate beta-D-ribonucleotide + ATP + H(+) = deamido-NAD(+) + diphosphate</text>
        <dbReference type="Rhea" id="RHEA:22860"/>
        <dbReference type="ChEBI" id="CHEBI:15378"/>
        <dbReference type="ChEBI" id="CHEBI:30616"/>
        <dbReference type="ChEBI" id="CHEBI:33019"/>
        <dbReference type="ChEBI" id="CHEBI:57502"/>
        <dbReference type="ChEBI" id="CHEBI:58437"/>
        <dbReference type="EC" id="2.7.7.18"/>
    </reaction>
</comment>
<keyword evidence="9 11" id="KW-0520">NAD</keyword>
<dbReference type="NCBIfam" id="TIGR00482">
    <property type="entry name" value="nicotinate (nicotinamide) nucleotide adenylyltransferase"/>
    <property type="match status" value="1"/>
</dbReference>
<comment type="function">
    <text evidence="1 11">Catalyzes the reversible adenylation of nicotinate mononucleotide (NaMN) to nicotinic acid adenine dinucleotide (NaAD).</text>
</comment>
<dbReference type="SUPFAM" id="SSF52374">
    <property type="entry name" value="Nucleotidylyl transferase"/>
    <property type="match status" value="1"/>
</dbReference>
<evidence type="ECO:0000256" key="2">
    <source>
        <dbReference type="ARBA" id="ARBA00005019"/>
    </source>
</evidence>
<evidence type="ECO:0000313" key="13">
    <source>
        <dbReference type="EMBL" id="QDT00331.1"/>
    </source>
</evidence>
<keyword evidence="6 11" id="KW-0548">Nucleotidyltransferase</keyword>
<keyword evidence="4 11" id="KW-0662">Pyridine nucleotide biosynthesis</keyword>
<dbReference type="KEGG" id="amob:HG15A2_36670"/>
<dbReference type="NCBIfam" id="NF000840">
    <property type="entry name" value="PRK00071.1-3"/>
    <property type="match status" value="1"/>
</dbReference>
<evidence type="ECO:0000256" key="11">
    <source>
        <dbReference type="HAMAP-Rule" id="MF_00244"/>
    </source>
</evidence>
<evidence type="ECO:0000256" key="3">
    <source>
        <dbReference type="ARBA" id="ARBA00009014"/>
    </source>
</evidence>
<keyword evidence="14" id="KW-1185">Reference proteome</keyword>
<dbReference type="EC" id="2.7.7.18" evidence="11"/>
<dbReference type="InterPro" id="IPR005248">
    <property type="entry name" value="NadD/NMNAT"/>
</dbReference>
<reference evidence="13 14" key="1">
    <citation type="submission" date="2019-02" db="EMBL/GenBank/DDBJ databases">
        <title>Deep-cultivation of Planctomycetes and their phenomic and genomic characterization uncovers novel biology.</title>
        <authorList>
            <person name="Wiegand S."/>
            <person name="Jogler M."/>
            <person name="Boedeker C."/>
            <person name="Pinto D."/>
            <person name="Vollmers J."/>
            <person name="Rivas-Marin E."/>
            <person name="Kohn T."/>
            <person name="Peeters S.H."/>
            <person name="Heuer A."/>
            <person name="Rast P."/>
            <person name="Oberbeckmann S."/>
            <person name="Bunk B."/>
            <person name="Jeske O."/>
            <person name="Meyerdierks A."/>
            <person name="Storesund J.E."/>
            <person name="Kallscheuer N."/>
            <person name="Luecker S."/>
            <person name="Lage O.M."/>
            <person name="Pohl T."/>
            <person name="Merkel B.J."/>
            <person name="Hornburger P."/>
            <person name="Mueller R.-W."/>
            <person name="Bruemmer F."/>
            <person name="Labrenz M."/>
            <person name="Spormann A.M."/>
            <person name="Op den Camp H."/>
            <person name="Overmann J."/>
            <person name="Amann R."/>
            <person name="Jetten M.S.M."/>
            <person name="Mascher T."/>
            <person name="Medema M.H."/>
            <person name="Devos D.P."/>
            <person name="Kaster A.-K."/>
            <person name="Ovreas L."/>
            <person name="Rohde M."/>
            <person name="Galperin M.Y."/>
            <person name="Jogler C."/>
        </authorList>
    </citation>
    <scope>NUCLEOTIDE SEQUENCE [LARGE SCALE GENOMIC DNA]</scope>
    <source>
        <strain evidence="13 14">HG15A2</strain>
    </source>
</reference>
<evidence type="ECO:0000259" key="12">
    <source>
        <dbReference type="Pfam" id="PF01467"/>
    </source>
</evidence>
<dbReference type="GO" id="GO:0005524">
    <property type="term" value="F:ATP binding"/>
    <property type="evidence" value="ECO:0007669"/>
    <property type="project" value="UniProtKB-KW"/>
</dbReference>
<keyword evidence="7 11" id="KW-0547">Nucleotide-binding</keyword>
<evidence type="ECO:0000256" key="4">
    <source>
        <dbReference type="ARBA" id="ARBA00022642"/>
    </source>
</evidence>
<evidence type="ECO:0000313" key="14">
    <source>
        <dbReference type="Proteomes" id="UP000319852"/>
    </source>
</evidence>
<comment type="similarity">
    <text evidence="3 11">Belongs to the NadD family.</text>
</comment>
<gene>
    <name evidence="13" type="primary">nadD_2</name>
    <name evidence="11" type="synonym">nadD</name>
    <name evidence="13" type="ORF">HG15A2_36670</name>
</gene>
<dbReference type="InterPro" id="IPR004821">
    <property type="entry name" value="Cyt_trans-like"/>
</dbReference>
<evidence type="ECO:0000256" key="9">
    <source>
        <dbReference type="ARBA" id="ARBA00023027"/>
    </source>
</evidence>
<evidence type="ECO:0000256" key="5">
    <source>
        <dbReference type="ARBA" id="ARBA00022679"/>
    </source>
</evidence>
<dbReference type="EMBL" id="CP036263">
    <property type="protein sequence ID" value="QDT00331.1"/>
    <property type="molecule type" value="Genomic_DNA"/>
</dbReference>
<sequence>MRIGILGGSFDPVHNGHLLLAESAVEQLRLDEIWFVPAGSQPLKPRGPVASQHDRLAMLELALSGYEKFLVKELEIQRGGVSYTVDTLREVSKKVPRAKLFFLMGADSLADIPKWNSPSEICELATLAVVCRPDAATLDYGVLKECTTAKRIEQFQSAQIEMSPMAVSSSAIREKISDGESDWKKHVPEEVSNFIKRNRVYS</sequence>
<evidence type="ECO:0000256" key="10">
    <source>
        <dbReference type="ARBA" id="ARBA00048721"/>
    </source>
</evidence>
<dbReference type="GO" id="GO:0004515">
    <property type="term" value="F:nicotinate-nucleotide adenylyltransferase activity"/>
    <property type="evidence" value="ECO:0007669"/>
    <property type="project" value="UniProtKB-UniRule"/>
</dbReference>
<dbReference type="Pfam" id="PF01467">
    <property type="entry name" value="CTP_transf_like"/>
    <property type="match status" value="1"/>
</dbReference>
<dbReference type="PANTHER" id="PTHR39321:SF3">
    <property type="entry name" value="PHOSPHOPANTETHEINE ADENYLYLTRANSFERASE"/>
    <property type="match status" value="1"/>
</dbReference>
<accession>A0A517MZM1</accession>
<organism evidence="13 14">
    <name type="scientific">Adhaeretor mobilis</name>
    <dbReference type="NCBI Taxonomy" id="1930276"/>
    <lineage>
        <taxon>Bacteria</taxon>
        <taxon>Pseudomonadati</taxon>
        <taxon>Planctomycetota</taxon>
        <taxon>Planctomycetia</taxon>
        <taxon>Pirellulales</taxon>
        <taxon>Lacipirellulaceae</taxon>
        <taxon>Adhaeretor</taxon>
    </lineage>
</organism>
<feature type="domain" description="Cytidyltransferase-like" evidence="12">
    <location>
        <begin position="5"/>
        <end position="175"/>
    </location>
</feature>
<dbReference type="UniPathway" id="UPA00253">
    <property type="reaction ID" value="UER00332"/>
</dbReference>
<dbReference type="PANTHER" id="PTHR39321">
    <property type="entry name" value="NICOTINATE-NUCLEOTIDE ADENYLYLTRANSFERASE-RELATED"/>
    <property type="match status" value="1"/>
</dbReference>
<keyword evidence="5 11" id="KW-0808">Transferase</keyword>
<dbReference type="GO" id="GO:0009435">
    <property type="term" value="P:NAD+ biosynthetic process"/>
    <property type="evidence" value="ECO:0007669"/>
    <property type="project" value="UniProtKB-UniRule"/>
</dbReference>
<dbReference type="NCBIfam" id="TIGR00125">
    <property type="entry name" value="cyt_tran_rel"/>
    <property type="match status" value="1"/>
</dbReference>